<evidence type="ECO:0000256" key="2">
    <source>
        <dbReference type="ARBA" id="ARBA00022729"/>
    </source>
</evidence>
<dbReference type="PANTHER" id="PTHR47114:SF2">
    <property type="entry name" value="OLIGODENDROCYTE-MYELIN GLYCOPROTEIN"/>
    <property type="match status" value="1"/>
</dbReference>
<dbReference type="Proteomes" id="UP001652642">
    <property type="component" value="Chromosome 7"/>
</dbReference>
<feature type="domain" description="LRRNT" evidence="7">
    <location>
        <begin position="25"/>
        <end position="59"/>
    </location>
</feature>
<dbReference type="OrthoDB" id="1574204at2759"/>
<dbReference type="GO" id="GO:0098552">
    <property type="term" value="C:side of membrane"/>
    <property type="evidence" value="ECO:0007669"/>
    <property type="project" value="UniProtKB-KW"/>
</dbReference>
<dbReference type="GO" id="GO:0031102">
    <property type="term" value="P:neuron projection regeneration"/>
    <property type="evidence" value="ECO:0007669"/>
    <property type="project" value="TreeGrafter"/>
</dbReference>
<dbReference type="SMART" id="SM00369">
    <property type="entry name" value="LRR_TYP"/>
    <property type="match status" value="3"/>
</dbReference>
<feature type="compositionally biased region" description="Polar residues" evidence="4">
    <location>
        <begin position="387"/>
        <end position="397"/>
    </location>
</feature>
<dbReference type="RefSeq" id="XP_020642469.2">
    <property type="nucleotide sequence ID" value="XM_020786810.2"/>
</dbReference>
<evidence type="ECO:0000313" key="9">
    <source>
        <dbReference type="RefSeq" id="XP_020642469.2"/>
    </source>
</evidence>
<feature type="chain" id="PRO_5046454215" evidence="6">
    <location>
        <begin position="25"/>
        <end position="446"/>
    </location>
</feature>
<gene>
    <name evidence="9" type="primary">OMG</name>
</gene>
<dbReference type="CTD" id="4974"/>
<feature type="region of interest" description="Disordered" evidence="4">
    <location>
        <begin position="360"/>
        <end position="416"/>
    </location>
</feature>
<dbReference type="SMART" id="SM00013">
    <property type="entry name" value="LRRNT"/>
    <property type="match status" value="1"/>
</dbReference>
<proteinExistence type="predicted"/>
<dbReference type="InterPro" id="IPR003591">
    <property type="entry name" value="Leu-rich_rpt_typical-subtyp"/>
</dbReference>
<keyword evidence="5" id="KW-1133">Transmembrane helix</keyword>
<keyword evidence="1" id="KW-0433">Leucine-rich repeat</keyword>
<evidence type="ECO:0000256" key="5">
    <source>
        <dbReference type="SAM" id="Phobius"/>
    </source>
</evidence>
<evidence type="ECO:0000256" key="3">
    <source>
        <dbReference type="ARBA" id="ARBA00022737"/>
    </source>
</evidence>
<dbReference type="InterPro" id="IPR051071">
    <property type="entry name" value="LRR-bact_E3_ubiq_ligases"/>
</dbReference>
<dbReference type="PROSITE" id="PS51257">
    <property type="entry name" value="PROKAR_LIPOPROTEIN"/>
    <property type="match status" value="1"/>
</dbReference>
<dbReference type="KEGG" id="pvt:110075487"/>
<dbReference type="InterPro" id="IPR000372">
    <property type="entry name" value="LRRNT"/>
</dbReference>
<dbReference type="InParanoid" id="A0A6J0T8Q1"/>
<dbReference type="GO" id="GO:0007155">
    <property type="term" value="P:cell adhesion"/>
    <property type="evidence" value="ECO:0007669"/>
    <property type="project" value="UniProtKB-KW"/>
</dbReference>
<keyword evidence="5" id="KW-0812">Transmembrane</keyword>
<dbReference type="PRINTS" id="PR00019">
    <property type="entry name" value="LEURICHRPT"/>
</dbReference>
<dbReference type="Gene3D" id="3.80.10.10">
    <property type="entry name" value="Ribonuclease Inhibitor"/>
    <property type="match status" value="2"/>
</dbReference>
<dbReference type="Pfam" id="PF13855">
    <property type="entry name" value="LRR_8"/>
    <property type="match status" value="1"/>
</dbReference>
<dbReference type="PROSITE" id="PS51450">
    <property type="entry name" value="LRR"/>
    <property type="match status" value="2"/>
</dbReference>
<organism evidence="8 9">
    <name type="scientific">Pogona vitticeps</name>
    <name type="common">central bearded dragon</name>
    <dbReference type="NCBI Taxonomy" id="103695"/>
    <lineage>
        <taxon>Eukaryota</taxon>
        <taxon>Metazoa</taxon>
        <taxon>Chordata</taxon>
        <taxon>Craniata</taxon>
        <taxon>Vertebrata</taxon>
        <taxon>Euteleostomi</taxon>
        <taxon>Lepidosauria</taxon>
        <taxon>Squamata</taxon>
        <taxon>Bifurcata</taxon>
        <taxon>Unidentata</taxon>
        <taxon>Episquamata</taxon>
        <taxon>Toxicofera</taxon>
        <taxon>Iguania</taxon>
        <taxon>Acrodonta</taxon>
        <taxon>Agamidae</taxon>
        <taxon>Amphibolurinae</taxon>
        <taxon>Pogona</taxon>
    </lineage>
</organism>
<dbReference type="GeneID" id="110075487"/>
<evidence type="ECO:0000256" key="4">
    <source>
        <dbReference type="SAM" id="MobiDB-lite"/>
    </source>
</evidence>
<dbReference type="FunCoup" id="A0A6J0T8Q1">
    <property type="interactions" value="2"/>
</dbReference>
<keyword evidence="3" id="KW-0677">Repeat</keyword>
<evidence type="ECO:0000256" key="6">
    <source>
        <dbReference type="SAM" id="SignalP"/>
    </source>
</evidence>
<dbReference type="InterPro" id="IPR001611">
    <property type="entry name" value="Leu-rich_rpt"/>
</dbReference>
<feature type="transmembrane region" description="Helical" evidence="5">
    <location>
        <begin position="426"/>
        <end position="445"/>
    </location>
</feature>
<keyword evidence="2 6" id="KW-0732">Signal</keyword>
<keyword evidence="5" id="KW-0472">Membrane</keyword>
<dbReference type="InterPro" id="IPR032675">
    <property type="entry name" value="LRR_dom_sf"/>
</dbReference>
<evidence type="ECO:0000313" key="8">
    <source>
        <dbReference type="Proteomes" id="UP001652642"/>
    </source>
</evidence>
<dbReference type="GO" id="GO:0005886">
    <property type="term" value="C:plasma membrane"/>
    <property type="evidence" value="ECO:0007669"/>
    <property type="project" value="UniProtKB-SubCell"/>
</dbReference>
<accession>A0A6J0T8Q1</accession>
<dbReference type="Pfam" id="PF00560">
    <property type="entry name" value="LRR_1"/>
    <property type="match status" value="2"/>
</dbReference>
<keyword evidence="8" id="KW-1185">Reference proteome</keyword>
<dbReference type="PANTHER" id="PTHR47114">
    <property type="match status" value="1"/>
</dbReference>
<evidence type="ECO:0000256" key="1">
    <source>
        <dbReference type="ARBA" id="ARBA00022614"/>
    </source>
</evidence>
<reference evidence="9" key="1">
    <citation type="submission" date="2025-08" db="UniProtKB">
        <authorList>
            <consortium name="RefSeq"/>
        </authorList>
    </citation>
    <scope>IDENTIFICATION</scope>
</reference>
<feature type="signal peptide" evidence="6">
    <location>
        <begin position="1"/>
        <end position="24"/>
    </location>
</feature>
<protein>
    <submittedName>
        <fullName evidence="9">Oligodendrocyte-myelin glycoprotein</fullName>
    </submittedName>
</protein>
<dbReference type="SUPFAM" id="SSF52058">
    <property type="entry name" value="L domain-like"/>
    <property type="match status" value="1"/>
</dbReference>
<evidence type="ECO:0000259" key="7">
    <source>
        <dbReference type="SMART" id="SM00013"/>
    </source>
</evidence>
<name>A0A6J0T8Q1_9SAUR</name>
<feature type="compositionally biased region" description="Low complexity" evidence="4">
    <location>
        <begin position="375"/>
        <end position="386"/>
    </location>
</feature>
<dbReference type="Pfam" id="PF01462">
    <property type="entry name" value="LRRNT"/>
    <property type="match status" value="1"/>
</dbReference>
<sequence length="446" mass="49121">MEVQIFKASPCVLAVLVFIPAVQSICPSACSCSGNDRNVDCSSRNLSELPQGLQENITSLNLSYNHLVDLDHQLTRFANLRTLDLSHNWLSSLPAQLPRSLWEIYASHNNIKILQKLDTAYQWNLKVLDVSDNMVERAVLINNTMSSLKVLNLSSNKLWTVPTNIPHNTETVDLSHNFLTQILPGTLARLTHLSKLYLHNNKFAYIPDGAFDQLVRLQLITLYNNPWVCTDDSEQALSYLEEWVRETKAVVLGRPCSDEAVTSWKDATLDSAAPTAAEESHLFVKAMKAARTAEPPGTTEPPDLVHQQFRTKDVRPGANVGQTVAFTSTDRPLAVYPEELSTEKVSLYEAAAAPHTIYMQDTTSGKPSTRGLARSPTTPLTLSITSGVPTNYSKRPQSTTTVKKEESTTKINPRAPSKGNIAKGDLYLTATLASVALATGYGFVLK</sequence>
<dbReference type="AlphaFoldDB" id="A0A6J0T8Q1"/>